<feature type="chain" id="PRO_5012801982" description="LysM domain-containing protein" evidence="3">
    <location>
        <begin position="16"/>
        <end position="244"/>
    </location>
</feature>
<reference evidence="5 6" key="1">
    <citation type="submission" date="2016-07" db="EMBL/GenBank/DDBJ databases">
        <title>Pervasive Adenine N6-methylation of Active Genes in Fungi.</title>
        <authorList>
            <consortium name="DOE Joint Genome Institute"/>
            <person name="Mondo S.J."/>
            <person name="Dannebaum R.O."/>
            <person name="Kuo R.C."/>
            <person name="Labutti K."/>
            <person name="Haridas S."/>
            <person name="Kuo A."/>
            <person name="Salamov A."/>
            <person name="Ahrendt S.R."/>
            <person name="Lipzen A."/>
            <person name="Sullivan W."/>
            <person name="Andreopoulos W.B."/>
            <person name="Clum A."/>
            <person name="Lindquist E."/>
            <person name="Daum C."/>
            <person name="Ramamoorthy G.K."/>
            <person name="Gryganskyi A."/>
            <person name="Culley D."/>
            <person name="Magnuson J.K."/>
            <person name="James T.Y."/>
            <person name="O'Malley M.A."/>
            <person name="Stajich J.E."/>
            <person name="Spatafora J.W."/>
            <person name="Visel A."/>
            <person name="Grigoriev I.V."/>
        </authorList>
    </citation>
    <scope>NUCLEOTIDE SEQUENCE [LARGE SCALE GENOMIC DNA]</scope>
    <source>
        <strain evidence="5 6">JEL800</strain>
    </source>
</reference>
<evidence type="ECO:0000313" key="6">
    <source>
        <dbReference type="Proteomes" id="UP000193642"/>
    </source>
</evidence>
<dbReference type="AlphaFoldDB" id="A0A1Y2CW33"/>
<evidence type="ECO:0000256" key="2">
    <source>
        <dbReference type="ARBA" id="ARBA00023026"/>
    </source>
</evidence>
<dbReference type="Pfam" id="PF01476">
    <property type="entry name" value="LysM"/>
    <property type="match status" value="3"/>
</dbReference>
<sequence length="244" mass="25875">MRASYLLLLAASIEATLKSAIDSTNGCRFTALAEPTDTVETLAARYGMTPSEFRSLQPANITLPGAPLVCIPQGCPVNCTLDYTLQTGETCDSVAALFNLSPSRRLRLNPSLDCGSTSSSDSHQLCLRGSIDGTFIGGPISKPQVQVSITSTCLNTVTLSSKQTCVDLSQNTSMPITRLASWNKGIDCWNLRQGQELCINATIATITTTATNTSSTGFSPVAVIPHPPPLPTPFQTTTQFVGEQ</sequence>
<feature type="signal peptide" evidence="3">
    <location>
        <begin position="1"/>
        <end position="15"/>
    </location>
</feature>
<dbReference type="PANTHER" id="PTHR34997:SF1">
    <property type="entry name" value="PEPTIDOGLYCAN-BINDING LYSIN DOMAIN"/>
    <property type="match status" value="1"/>
</dbReference>
<accession>A0A1Y2CW33</accession>
<dbReference type="InterPro" id="IPR018392">
    <property type="entry name" value="LysM"/>
</dbReference>
<dbReference type="Proteomes" id="UP000193642">
    <property type="component" value="Unassembled WGS sequence"/>
</dbReference>
<dbReference type="InterPro" id="IPR036779">
    <property type="entry name" value="LysM_dom_sf"/>
</dbReference>
<dbReference type="SUPFAM" id="SSF54106">
    <property type="entry name" value="LysM domain"/>
    <property type="match status" value="1"/>
</dbReference>
<protein>
    <recommendedName>
        <fullName evidence="4">LysM domain-containing protein</fullName>
    </recommendedName>
</protein>
<dbReference type="GO" id="GO:0008061">
    <property type="term" value="F:chitin binding"/>
    <property type="evidence" value="ECO:0007669"/>
    <property type="project" value="UniProtKB-KW"/>
</dbReference>
<dbReference type="InterPro" id="IPR052210">
    <property type="entry name" value="LysM1-like"/>
</dbReference>
<evidence type="ECO:0000259" key="4">
    <source>
        <dbReference type="PROSITE" id="PS51782"/>
    </source>
</evidence>
<keyword evidence="1" id="KW-0147">Chitin-binding</keyword>
<evidence type="ECO:0000313" key="5">
    <source>
        <dbReference type="EMBL" id="ORY51250.1"/>
    </source>
</evidence>
<dbReference type="SMART" id="SM00257">
    <property type="entry name" value="LysM"/>
    <property type="match status" value="2"/>
</dbReference>
<dbReference type="PROSITE" id="PS51782">
    <property type="entry name" value="LYSM"/>
    <property type="match status" value="1"/>
</dbReference>
<organism evidence="5 6">
    <name type="scientific">Rhizoclosmatium globosum</name>
    <dbReference type="NCBI Taxonomy" id="329046"/>
    <lineage>
        <taxon>Eukaryota</taxon>
        <taxon>Fungi</taxon>
        <taxon>Fungi incertae sedis</taxon>
        <taxon>Chytridiomycota</taxon>
        <taxon>Chytridiomycota incertae sedis</taxon>
        <taxon>Chytridiomycetes</taxon>
        <taxon>Chytridiales</taxon>
        <taxon>Chytriomycetaceae</taxon>
        <taxon>Rhizoclosmatium</taxon>
    </lineage>
</organism>
<dbReference type="Gene3D" id="3.10.350.10">
    <property type="entry name" value="LysM domain"/>
    <property type="match status" value="2"/>
</dbReference>
<dbReference type="PANTHER" id="PTHR34997">
    <property type="entry name" value="AM15"/>
    <property type="match status" value="1"/>
</dbReference>
<gene>
    <name evidence="5" type="ORF">BCR33DRAFT_712358</name>
</gene>
<proteinExistence type="predicted"/>
<evidence type="ECO:0000256" key="3">
    <source>
        <dbReference type="SAM" id="SignalP"/>
    </source>
</evidence>
<name>A0A1Y2CW33_9FUNG</name>
<dbReference type="STRING" id="329046.A0A1Y2CW33"/>
<feature type="domain" description="LysM" evidence="4">
    <location>
        <begin position="155"/>
        <end position="199"/>
    </location>
</feature>
<keyword evidence="3" id="KW-0732">Signal</keyword>
<dbReference type="EMBL" id="MCGO01000005">
    <property type="protein sequence ID" value="ORY51250.1"/>
    <property type="molecule type" value="Genomic_DNA"/>
</dbReference>
<keyword evidence="6" id="KW-1185">Reference proteome</keyword>
<evidence type="ECO:0000256" key="1">
    <source>
        <dbReference type="ARBA" id="ARBA00022669"/>
    </source>
</evidence>
<feature type="non-terminal residue" evidence="5">
    <location>
        <position position="244"/>
    </location>
</feature>
<comment type="caution">
    <text evidence="5">The sequence shown here is derived from an EMBL/GenBank/DDBJ whole genome shotgun (WGS) entry which is preliminary data.</text>
</comment>
<keyword evidence="2" id="KW-0843">Virulence</keyword>
<dbReference type="OrthoDB" id="2137286at2759"/>